<dbReference type="PROSITE" id="PS00061">
    <property type="entry name" value="ADH_SHORT"/>
    <property type="match status" value="1"/>
</dbReference>
<dbReference type="Gene3D" id="3.40.50.720">
    <property type="entry name" value="NAD(P)-binding Rossmann-like Domain"/>
    <property type="match status" value="1"/>
</dbReference>
<gene>
    <name evidence="2" type="ORF">A8V01_00090</name>
</gene>
<organism evidence="2 3">
    <name type="scientific">Novosphingobium guangzhouense</name>
    <dbReference type="NCBI Taxonomy" id="1850347"/>
    <lineage>
        <taxon>Bacteria</taxon>
        <taxon>Pseudomonadati</taxon>
        <taxon>Pseudomonadota</taxon>
        <taxon>Alphaproteobacteria</taxon>
        <taxon>Sphingomonadales</taxon>
        <taxon>Sphingomonadaceae</taxon>
        <taxon>Novosphingobium</taxon>
    </lineage>
</organism>
<evidence type="ECO:0000313" key="3">
    <source>
        <dbReference type="Proteomes" id="UP000236327"/>
    </source>
</evidence>
<dbReference type="AlphaFoldDB" id="A0A2K2G6I6"/>
<dbReference type="PRINTS" id="PR00081">
    <property type="entry name" value="GDHRDH"/>
</dbReference>
<keyword evidence="3" id="KW-1185">Reference proteome</keyword>
<dbReference type="PRINTS" id="PR00080">
    <property type="entry name" value="SDRFAMILY"/>
</dbReference>
<evidence type="ECO:0000256" key="1">
    <source>
        <dbReference type="RuleBase" id="RU000363"/>
    </source>
</evidence>
<proteinExistence type="inferred from homology"/>
<dbReference type="InterPro" id="IPR002347">
    <property type="entry name" value="SDR_fam"/>
</dbReference>
<sequence length="270" mass="29363">MRKEPKTAFITGSSRGIGKALAQALLDRGINVYVSSSDAEEARRTARDLRQHRARAEGGPCDVTSADAVHAAWEDACTRFGGIDIWVNNAGLALGGGLIEMPDADMARMLDINVMGLVHGCRTAIRGWRESGRPGALYNMLGAGADGTPMPFMNGYATTKAAVTYLTRSLAMEMSGSTVVVGAISPGLVITEGFLREHAKLDAKAARQRRDWVNLIADHPETTGRWAARILDTNAQNAKVFTWLTPRKIRDRRKGRPRDVLSRYFPEAPA</sequence>
<name>A0A2K2G6I6_9SPHN</name>
<dbReference type="SUPFAM" id="SSF51735">
    <property type="entry name" value="NAD(P)-binding Rossmann-fold domains"/>
    <property type="match status" value="1"/>
</dbReference>
<dbReference type="PANTHER" id="PTHR24314:SF21">
    <property type="entry name" value="CHLOROPHYLL(IDE) B REDUCTASE NYC1, CHLOROPLASTIC-RELATED"/>
    <property type="match status" value="1"/>
</dbReference>
<dbReference type="GO" id="GO:0015996">
    <property type="term" value="P:chlorophyll catabolic process"/>
    <property type="evidence" value="ECO:0007669"/>
    <property type="project" value="TreeGrafter"/>
</dbReference>
<dbReference type="PANTHER" id="PTHR24314">
    <property type="entry name" value="NON-SPECIFIC LIPID TRANSFER PROTEIN-RELATED"/>
    <property type="match status" value="1"/>
</dbReference>
<dbReference type="EMBL" id="LYMM01000001">
    <property type="protein sequence ID" value="PNU06640.1"/>
    <property type="molecule type" value="Genomic_DNA"/>
</dbReference>
<evidence type="ECO:0008006" key="4">
    <source>
        <dbReference type="Google" id="ProtNLM"/>
    </source>
</evidence>
<dbReference type="CDD" id="cd05233">
    <property type="entry name" value="SDR_c"/>
    <property type="match status" value="1"/>
</dbReference>
<protein>
    <recommendedName>
        <fullName evidence="4">Short-chain dehydrogenase</fullName>
    </recommendedName>
</protein>
<comment type="caution">
    <text evidence="2">The sequence shown here is derived from an EMBL/GenBank/DDBJ whole genome shotgun (WGS) entry which is preliminary data.</text>
</comment>
<dbReference type="RefSeq" id="WP_170065783.1">
    <property type="nucleotide sequence ID" value="NZ_LYMM01000001.1"/>
</dbReference>
<evidence type="ECO:0000313" key="2">
    <source>
        <dbReference type="EMBL" id="PNU06640.1"/>
    </source>
</evidence>
<dbReference type="Proteomes" id="UP000236327">
    <property type="component" value="Unassembled WGS sequence"/>
</dbReference>
<comment type="similarity">
    <text evidence="1">Belongs to the short-chain dehydrogenases/reductases (SDR) family.</text>
</comment>
<dbReference type="InterPro" id="IPR020904">
    <property type="entry name" value="Sc_DH/Rdtase_CS"/>
</dbReference>
<dbReference type="InterPro" id="IPR052625">
    <property type="entry name" value="Chl_b_Red"/>
</dbReference>
<accession>A0A2K2G6I6</accession>
<dbReference type="InterPro" id="IPR036291">
    <property type="entry name" value="NAD(P)-bd_dom_sf"/>
</dbReference>
<reference evidence="2 3" key="1">
    <citation type="submission" date="2016-05" db="EMBL/GenBank/DDBJ databases">
        <title>Complete genome sequence of Novosphingobium guangzhouense SA925(T).</title>
        <authorList>
            <person name="Sha S."/>
        </authorList>
    </citation>
    <scope>NUCLEOTIDE SEQUENCE [LARGE SCALE GENOMIC DNA]</scope>
    <source>
        <strain evidence="2 3">SA925</strain>
    </source>
</reference>
<dbReference type="Pfam" id="PF00106">
    <property type="entry name" value="adh_short"/>
    <property type="match status" value="1"/>
</dbReference>
<dbReference type="GO" id="GO:0034256">
    <property type="term" value="F:chlorophyll(ide) b reductase activity"/>
    <property type="evidence" value="ECO:0007669"/>
    <property type="project" value="TreeGrafter"/>
</dbReference>
<dbReference type="GO" id="GO:0010304">
    <property type="term" value="P:PSII associated light-harvesting complex II catabolic process"/>
    <property type="evidence" value="ECO:0007669"/>
    <property type="project" value="TreeGrafter"/>
</dbReference>